<dbReference type="GO" id="GO:0008168">
    <property type="term" value="F:methyltransferase activity"/>
    <property type="evidence" value="ECO:0007669"/>
    <property type="project" value="InterPro"/>
</dbReference>
<dbReference type="CDD" id="cd02440">
    <property type="entry name" value="AdoMet_MTases"/>
    <property type="match status" value="1"/>
</dbReference>
<dbReference type="Pfam" id="PF06325">
    <property type="entry name" value="PrmA"/>
    <property type="match status" value="1"/>
</dbReference>
<dbReference type="SUPFAM" id="SSF53335">
    <property type="entry name" value="S-adenosyl-L-methionine-dependent methyltransferases"/>
    <property type="match status" value="1"/>
</dbReference>
<reference evidence="1 2" key="1">
    <citation type="submission" date="2015-09" db="EMBL/GenBank/DDBJ databases">
        <title>Heavy metals and arsenic resistance mechanisms in polyextremophilic archaea of the family Ferroplasmaceae.</title>
        <authorList>
            <person name="Bulaev A.G."/>
            <person name="Kanygina A.V."/>
        </authorList>
    </citation>
    <scope>NUCLEOTIDE SEQUENCE [LARGE SCALE GENOMIC DNA]</scope>
    <source>
        <strain evidence="1 2">BH2</strain>
    </source>
</reference>
<dbReference type="GO" id="GO:0032259">
    <property type="term" value="P:methylation"/>
    <property type="evidence" value="ECO:0007669"/>
    <property type="project" value="InterPro"/>
</dbReference>
<name>A0A0Q0RXS7_9ARCH</name>
<evidence type="ECO:0008006" key="3">
    <source>
        <dbReference type="Google" id="ProtNLM"/>
    </source>
</evidence>
<dbReference type="Gene3D" id="3.40.50.150">
    <property type="entry name" value="Vaccinia Virus protein VP39"/>
    <property type="match status" value="1"/>
</dbReference>
<dbReference type="Proteomes" id="UP000050301">
    <property type="component" value="Unassembled WGS sequence"/>
</dbReference>
<dbReference type="PROSITE" id="PS00092">
    <property type="entry name" value="N6_MTASE"/>
    <property type="match status" value="1"/>
</dbReference>
<dbReference type="InParanoid" id="A0A0Q0RXS7"/>
<sequence>MSRKSLEIFLQNIEKISSYKINLEQYPTDSYTASFILWNAYFDGNIAQKNVIDLGTGNGILAMGSVYLGAASVTAVDIDPEAIEIARRNSIENGLNINFKNRDVSDISGEYDTVIMNPPYGSVNRHADLPFIKKAFEIGYYIYSIHNFKSLDFVRKLYEECGEIIRMNEIEIAVPHIYQHHKKDLYHIKSVLIYAKSKKHEKII</sequence>
<dbReference type="AlphaFoldDB" id="A0A0Q0RXS7"/>
<keyword evidence="2" id="KW-1185">Reference proteome</keyword>
<dbReference type="InterPro" id="IPR002052">
    <property type="entry name" value="DNA_methylase_N6_adenine_CS"/>
</dbReference>
<dbReference type="PANTHER" id="PTHR23290:SF0">
    <property type="entry name" value="RRNA N6-ADENOSINE-METHYLTRANSFERASE METTL5"/>
    <property type="match status" value="1"/>
</dbReference>
<comment type="caution">
    <text evidence="1">The sequence shown here is derived from an EMBL/GenBank/DDBJ whole genome shotgun (WGS) entry which is preliminary data.</text>
</comment>
<dbReference type="EMBL" id="LKBH01000210">
    <property type="protein sequence ID" value="KQB34841.1"/>
    <property type="molecule type" value="Genomic_DNA"/>
</dbReference>
<dbReference type="PANTHER" id="PTHR23290">
    <property type="entry name" value="RRNA N6-ADENOSINE-METHYLTRANSFERASE METTL5"/>
    <property type="match status" value="1"/>
</dbReference>
<organism evidence="1 2">
    <name type="scientific">Acidiplasma cupricumulans</name>
    <dbReference type="NCBI Taxonomy" id="312540"/>
    <lineage>
        <taxon>Archaea</taxon>
        <taxon>Methanobacteriati</taxon>
        <taxon>Thermoplasmatota</taxon>
        <taxon>Thermoplasmata</taxon>
        <taxon>Thermoplasmatales</taxon>
        <taxon>Ferroplasmaceae</taxon>
        <taxon>Acidiplasma</taxon>
    </lineage>
</organism>
<evidence type="ECO:0000313" key="2">
    <source>
        <dbReference type="Proteomes" id="UP000050301"/>
    </source>
</evidence>
<gene>
    <name evidence="1" type="ORF">AOG55_08920</name>
</gene>
<evidence type="ECO:0000313" key="1">
    <source>
        <dbReference type="EMBL" id="KQB34841.1"/>
    </source>
</evidence>
<protein>
    <recommendedName>
        <fullName evidence="3">Methyltransferase</fullName>
    </recommendedName>
</protein>
<proteinExistence type="predicted"/>
<accession>A0A0Q0RXS7</accession>
<dbReference type="GO" id="GO:0003676">
    <property type="term" value="F:nucleic acid binding"/>
    <property type="evidence" value="ECO:0007669"/>
    <property type="project" value="InterPro"/>
</dbReference>
<dbReference type="InterPro" id="IPR029063">
    <property type="entry name" value="SAM-dependent_MTases_sf"/>
</dbReference>
<dbReference type="InterPro" id="IPR051720">
    <property type="entry name" value="rRNA_MeTrfase/Polyamine_Synth"/>
</dbReference>